<organism evidence="6 7">
    <name type="scientific">Aquipluma nitroreducens</name>
    <dbReference type="NCBI Taxonomy" id="2010828"/>
    <lineage>
        <taxon>Bacteria</taxon>
        <taxon>Pseudomonadati</taxon>
        <taxon>Bacteroidota</taxon>
        <taxon>Bacteroidia</taxon>
        <taxon>Marinilabiliales</taxon>
        <taxon>Prolixibacteraceae</taxon>
        <taxon>Aquipluma</taxon>
    </lineage>
</organism>
<name>A0A5K7S724_9BACT</name>
<evidence type="ECO:0000313" key="6">
    <source>
        <dbReference type="EMBL" id="BBE17320.1"/>
    </source>
</evidence>
<protein>
    <submittedName>
        <fullName evidence="6">Hydroxyacylglutathione hydrolase</fullName>
    </submittedName>
</protein>
<comment type="cofactor">
    <cofactor evidence="1">
        <name>Zn(2+)</name>
        <dbReference type="ChEBI" id="CHEBI:29105"/>
    </cofactor>
</comment>
<dbReference type="EMBL" id="AP018694">
    <property type="protein sequence ID" value="BBE17320.1"/>
    <property type="molecule type" value="Genomic_DNA"/>
</dbReference>
<dbReference type="KEGG" id="anf:AQPE_1469"/>
<dbReference type="GO" id="GO:0046872">
    <property type="term" value="F:metal ion binding"/>
    <property type="evidence" value="ECO:0007669"/>
    <property type="project" value="UniProtKB-KW"/>
</dbReference>
<keyword evidence="7" id="KW-1185">Reference proteome</keyword>
<dbReference type="PANTHER" id="PTHR46233:SF3">
    <property type="entry name" value="HYDROXYACYLGLUTATHIONE HYDROLASE GLOC"/>
    <property type="match status" value="1"/>
</dbReference>
<evidence type="ECO:0000256" key="2">
    <source>
        <dbReference type="ARBA" id="ARBA00022723"/>
    </source>
</evidence>
<dbReference type="Pfam" id="PF00753">
    <property type="entry name" value="Lactamase_B"/>
    <property type="match status" value="1"/>
</dbReference>
<dbReference type="AlphaFoldDB" id="A0A5K7S724"/>
<proteinExistence type="predicted"/>
<dbReference type="CDD" id="cd06262">
    <property type="entry name" value="metallo-hydrolase-like_MBL-fold"/>
    <property type="match status" value="1"/>
</dbReference>
<evidence type="ECO:0000313" key="7">
    <source>
        <dbReference type="Proteomes" id="UP001193389"/>
    </source>
</evidence>
<evidence type="ECO:0000256" key="4">
    <source>
        <dbReference type="ARBA" id="ARBA00022833"/>
    </source>
</evidence>
<sequence length="211" mass="23897">MQIKKFTFNPVQENTFVLFDETNECVIIDAGCYFENERQELDKFIAEKQLKPVRLINTHCHFDHIMGITHCRVKYKAPFEIHPDEEILVEHAVDHGDRFGIPMEPVDAPDAYFREGDRITFGNSYLMVIAAPGHSPGGVVFYNLEQKILIAGDVLFYGSIGRTDLPGGSYEQLTGNIKTKLLTLPEETVVYCGHGPETTIAFEKKNNPFLT</sequence>
<dbReference type="Proteomes" id="UP001193389">
    <property type="component" value="Chromosome"/>
</dbReference>
<dbReference type="RefSeq" id="WP_318350331.1">
    <property type="nucleotide sequence ID" value="NZ_AP018694.1"/>
</dbReference>
<dbReference type="PANTHER" id="PTHR46233">
    <property type="entry name" value="HYDROXYACYLGLUTATHIONE HYDROLASE GLOC"/>
    <property type="match status" value="1"/>
</dbReference>
<keyword evidence="2" id="KW-0479">Metal-binding</keyword>
<evidence type="ECO:0000256" key="1">
    <source>
        <dbReference type="ARBA" id="ARBA00001947"/>
    </source>
</evidence>
<evidence type="ECO:0000259" key="5">
    <source>
        <dbReference type="SMART" id="SM00849"/>
    </source>
</evidence>
<evidence type="ECO:0000256" key="3">
    <source>
        <dbReference type="ARBA" id="ARBA00022801"/>
    </source>
</evidence>
<dbReference type="GO" id="GO:0016787">
    <property type="term" value="F:hydrolase activity"/>
    <property type="evidence" value="ECO:0007669"/>
    <property type="project" value="UniProtKB-KW"/>
</dbReference>
<dbReference type="InterPro" id="IPR036866">
    <property type="entry name" value="RibonucZ/Hydroxyglut_hydro"/>
</dbReference>
<reference evidence="6" key="1">
    <citation type="journal article" date="2020" name="Int. J. Syst. Evol. Microbiol.">
        <title>Aquipluma nitroreducens gen. nov. sp. nov., a novel facultatively anaerobic bacterium isolated from a freshwater lake.</title>
        <authorList>
            <person name="Watanabe M."/>
            <person name="Kojima H."/>
            <person name="Fukui M."/>
        </authorList>
    </citation>
    <scope>NUCLEOTIDE SEQUENCE</scope>
    <source>
        <strain evidence="6">MeG22</strain>
    </source>
</reference>
<dbReference type="SUPFAM" id="SSF56281">
    <property type="entry name" value="Metallo-hydrolase/oxidoreductase"/>
    <property type="match status" value="1"/>
</dbReference>
<dbReference type="SMART" id="SM00849">
    <property type="entry name" value="Lactamase_B"/>
    <property type="match status" value="1"/>
</dbReference>
<keyword evidence="3 6" id="KW-0378">Hydrolase</keyword>
<accession>A0A5K7S724</accession>
<feature type="domain" description="Metallo-beta-lactamase" evidence="5">
    <location>
        <begin position="12"/>
        <end position="194"/>
    </location>
</feature>
<gene>
    <name evidence="6" type="ORF">AQPE_1469</name>
</gene>
<dbReference type="InterPro" id="IPR001279">
    <property type="entry name" value="Metallo-B-lactamas"/>
</dbReference>
<keyword evidence="4" id="KW-0862">Zinc</keyword>
<dbReference type="Gene3D" id="3.60.15.10">
    <property type="entry name" value="Ribonuclease Z/Hydroxyacylglutathione hydrolase-like"/>
    <property type="match status" value="1"/>
</dbReference>
<dbReference type="InterPro" id="IPR051453">
    <property type="entry name" value="MBL_Glyoxalase_II"/>
</dbReference>